<organism evidence="1 2">
    <name type="scientific">Phaeosphaeria nodorum (strain SN15 / ATCC MYA-4574 / FGSC 10173)</name>
    <name type="common">Glume blotch fungus</name>
    <name type="synonym">Parastagonospora nodorum</name>
    <dbReference type="NCBI Taxonomy" id="321614"/>
    <lineage>
        <taxon>Eukaryota</taxon>
        <taxon>Fungi</taxon>
        <taxon>Dikarya</taxon>
        <taxon>Ascomycota</taxon>
        <taxon>Pezizomycotina</taxon>
        <taxon>Dothideomycetes</taxon>
        <taxon>Pleosporomycetidae</taxon>
        <taxon>Pleosporales</taxon>
        <taxon>Pleosporineae</taxon>
        <taxon>Phaeosphaeriaceae</taxon>
        <taxon>Parastagonospora</taxon>
    </lineage>
</organism>
<dbReference type="Proteomes" id="UP000663193">
    <property type="component" value="Chromosome 5"/>
</dbReference>
<sequence>MQKELLCICCRCTFGSDMKTRCEKSGKACEGLVGCRPRCARGRRCHDAMVGRWEVGANNWGAVLRSRQRDFITSHLANHHTSDHQDYVLDPTLKFASCCRLDIRSPFPFSTNSKGKHSW</sequence>
<reference evidence="2" key="1">
    <citation type="journal article" date="2021" name="BMC Genomics">
        <title>Chromosome-level genome assembly and manually-curated proteome of model necrotroph Parastagonospora nodorum Sn15 reveals a genome-wide trove of candidate effector homologs, and redundancy of virulence-related functions within an accessory chromosome.</title>
        <authorList>
            <person name="Bertazzoni S."/>
            <person name="Jones D.A.B."/>
            <person name="Phan H.T."/>
            <person name="Tan K.-C."/>
            <person name="Hane J.K."/>
        </authorList>
    </citation>
    <scope>NUCLEOTIDE SEQUENCE [LARGE SCALE GENOMIC DNA]</scope>
    <source>
        <strain evidence="2">SN15 / ATCC MYA-4574 / FGSC 10173)</strain>
    </source>
</reference>
<name>A0A7U2HY23_PHANO</name>
<keyword evidence="2" id="KW-1185">Reference proteome</keyword>
<dbReference type="AlphaFoldDB" id="A0A7U2HY23"/>
<accession>A0A7U2HY23</accession>
<dbReference type="EMBL" id="CP069027">
    <property type="protein sequence ID" value="QRC94918.1"/>
    <property type="molecule type" value="Genomic_DNA"/>
</dbReference>
<evidence type="ECO:0000313" key="1">
    <source>
        <dbReference type="EMBL" id="QRC94918.1"/>
    </source>
</evidence>
<dbReference type="VEuPathDB" id="FungiDB:JI435_406520"/>
<protein>
    <submittedName>
        <fullName evidence="1">Uncharacterized protein</fullName>
    </submittedName>
</protein>
<evidence type="ECO:0000313" key="2">
    <source>
        <dbReference type="Proteomes" id="UP000663193"/>
    </source>
</evidence>
<gene>
    <name evidence="1" type="ORF">JI435_406520</name>
</gene>
<proteinExistence type="predicted"/>